<evidence type="ECO:0000256" key="1">
    <source>
        <dbReference type="SAM" id="SignalP"/>
    </source>
</evidence>
<name>A0A858R891_9PROT</name>
<evidence type="ECO:0000313" key="2">
    <source>
        <dbReference type="EMBL" id="QJE73660.1"/>
    </source>
</evidence>
<gene>
    <name evidence="2" type="ORF">HHL28_11670</name>
</gene>
<keyword evidence="1" id="KW-0732">Signal</keyword>
<dbReference type="PROSITE" id="PS51257">
    <property type="entry name" value="PROKAR_LIPOPROTEIN"/>
    <property type="match status" value="1"/>
</dbReference>
<protein>
    <submittedName>
        <fullName evidence="2">Uncharacterized protein</fullName>
    </submittedName>
</protein>
<reference evidence="2" key="1">
    <citation type="submission" date="2020-04" db="EMBL/GenBank/DDBJ databases">
        <title>A desert anoxygenic phototrophic bacterium fixes CO2 using RubisCO under aerobic conditions.</title>
        <authorList>
            <person name="Tang K."/>
        </authorList>
    </citation>
    <scope>NUCLEOTIDE SEQUENCE [LARGE SCALE GENOMIC DNA]</scope>
    <source>
        <strain evidence="2">MIMtkB3</strain>
    </source>
</reference>
<dbReference type="KEGG" id="acru:HHL28_11670"/>
<dbReference type="Proteomes" id="UP000501891">
    <property type="component" value="Chromosome"/>
</dbReference>
<organism evidence="2 3">
    <name type="scientific">Aerophototrophica crusticola</name>
    <dbReference type="NCBI Taxonomy" id="1709002"/>
    <lineage>
        <taxon>Bacteria</taxon>
        <taxon>Pseudomonadati</taxon>
        <taxon>Pseudomonadota</taxon>
        <taxon>Alphaproteobacteria</taxon>
        <taxon>Rhodospirillales</taxon>
        <taxon>Rhodospirillaceae</taxon>
        <taxon>Aerophototrophica</taxon>
    </lineage>
</organism>
<feature type="chain" id="PRO_5032329232" evidence="1">
    <location>
        <begin position="35"/>
        <end position="246"/>
    </location>
</feature>
<evidence type="ECO:0000313" key="3">
    <source>
        <dbReference type="Proteomes" id="UP000501891"/>
    </source>
</evidence>
<dbReference type="EMBL" id="CP051775">
    <property type="protein sequence ID" value="QJE73660.1"/>
    <property type="molecule type" value="Genomic_DNA"/>
</dbReference>
<accession>A0A858R891</accession>
<proteinExistence type="predicted"/>
<feature type="signal peptide" evidence="1">
    <location>
        <begin position="1"/>
        <end position="34"/>
    </location>
</feature>
<keyword evidence="3" id="KW-1185">Reference proteome</keyword>
<dbReference type="AlphaFoldDB" id="A0A858R891"/>
<sequence>MTRHPRPRTALSRAGLLLAAALAGLSACSSRPPAVPVALRPQPVLQSAAHWQVVATDVASAISAHLEFQTGKKVPVQVYMMRNASSPFGTAFASAVETRLVGLGHLVAVDPRPDVVAVGIDMQIVRTDPTRVASHTTPGPLTVLASGIGVAGVFMDRFPWGISAIAAGLGLDYAANRPLETDTELVLTLSMERGGFYTFRTTGVYYINGWDIDLYEGADPRRAPNLNDVPQRAIAYDLAGMPYVVK</sequence>